<organism evidence="4 5">
    <name type="scientific">Pedobacter frigoris</name>
    <dbReference type="NCBI Taxonomy" id="2571272"/>
    <lineage>
        <taxon>Bacteria</taxon>
        <taxon>Pseudomonadati</taxon>
        <taxon>Bacteroidota</taxon>
        <taxon>Sphingobacteriia</taxon>
        <taxon>Sphingobacteriales</taxon>
        <taxon>Sphingobacteriaceae</taxon>
        <taxon>Pedobacter</taxon>
    </lineage>
</organism>
<dbReference type="SMART" id="SM00028">
    <property type="entry name" value="TPR"/>
    <property type="match status" value="3"/>
</dbReference>
<keyword evidence="2" id="KW-0732">Signal</keyword>
<dbReference type="EMBL" id="SWBQ01000001">
    <property type="protein sequence ID" value="TKC08807.1"/>
    <property type="molecule type" value="Genomic_DNA"/>
</dbReference>
<dbReference type="InterPro" id="IPR019734">
    <property type="entry name" value="TPR_rpt"/>
</dbReference>
<dbReference type="SUPFAM" id="SSF48452">
    <property type="entry name" value="TPR-like"/>
    <property type="match status" value="1"/>
</dbReference>
<dbReference type="InterPro" id="IPR011990">
    <property type="entry name" value="TPR-like_helical_dom_sf"/>
</dbReference>
<evidence type="ECO:0000313" key="5">
    <source>
        <dbReference type="Proteomes" id="UP000307244"/>
    </source>
</evidence>
<keyword evidence="5" id="KW-1185">Reference proteome</keyword>
<evidence type="ECO:0000313" key="4">
    <source>
        <dbReference type="EMBL" id="TKC08807.1"/>
    </source>
</evidence>
<feature type="signal peptide" evidence="2">
    <location>
        <begin position="1"/>
        <end position="24"/>
    </location>
</feature>
<dbReference type="Proteomes" id="UP000307244">
    <property type="component" value="Unassembled WGS sequence"/>
</dbReference>
<sequence length="641" mass="73095">MKRTIRLMLWVPICFLLFSCNNHSTPIFQHETPISSQVDTLIKITPGPSNSDSLVTVWQQMAKKPAVLKDTVLAVEVKYQLARLYGMQGRDSARILIGQALELIEPTSGNLKTKAMIYNGMGNVCSMESRQKEAGYYYNKAAAIVLSDSTIDLSFQAKSAMLLSAAQSNLKTFQYDLAEKMNRAALPLCDSLPVGDVHKQRVLVQLIQTLKMREEPAASFLPYLLKLEALHDQDPDKYNISYLYDSKMHYFSTIDQKDSLLHYQLLKMESDEQRYATDKSVVLINNLFIDYCNVATFHLEHNRQALAKPYIQQATRLQEKHPKIMFASNAIIYHEALATLYQLQGKKDQAISALKHVATIQKDIYEMENTQVAAEMSSLYQLQAKDRSIRTLNENIRLNRLQLQQNRLWLAVLVLGIILLGMMLLFLYYSFRQRRFRAEKEKVLLQQKLLRTQMEPHFIFNTLAAVQSFVRLDKKEAAIKYLNRFSRLLRSSLEMSREDLVPLNDEIEALENYISLHQMRCEDAFSYTIVHSDVQDTDAILIPPMLIQPHVENAILHGIDLESGKGNLHIYFGLEEDLLTVIIEDSGKTEKGINAPGHKSLSGIISRERMQLLGKRASVQVTTPSNSGGTIVIMKIIVVFE</sequence>
<evidence type="ECO:0000259" key="3">
    <source>
        <dbReference type="Pfam" id="PF06580"/>
    </source>
</evidence>
<gene>
    <name evidence="4" type="ORF">FA047_01525</name>
</gene>
<dbReference type="InterPro" id="IPR010559">
    <property type="entry name" value="Sig_transdc_His_kin_internal"/>
</dbReference>
<evidence type="ECO:0000256" key="1">
    <source>
        <dbReference type="SAM" id="Phobius"/>
    </source>
</evidence>
<dbReference type="GO" id="GO:0000155">
    <property type="term" value="F:phosphorelay sensor kinase activity"/>
    <property type="evidence" value="ECO:0007669"/>
    <property type="project" value="InterPro"/>
</dbReference>
<dbReference type="Gene3D" id="3.30.565.10">
    <property type="entry name" value="Histidine kinase-like ATPase, C-terminal domain"/>
    <property type="match status" value="1"/>
</dbReference>
<dbReference type="AlphaFoldDB" id="A0A4U1CLU8"/>
<dbReference type="RefSeq" id="WP_136834226.1">
    <property type="nucleotide sequence ID" value="NZ_SWBQ01000001.1"/>
</dbReference>
<protein>
    <submittedName>
        <fullName evidence="4">Regulator of cell autolysis</fullName>
    </submittedName>
</protein>
<dbReference type="InterPro" id="IPR036890">
    <property type="entry name" value="HATPase_C_sf"/>
</dbReference>
<feature type="chain" id="PRO_5020659505" evidence="2">
    <location>
        <begin position="25"/>
        <end position="641"/>
    </location>
</feature>
<name>A0A4U1CLU8_9SPHI</name>
<dbReference type="Pfam" id="PF06580">
    <property type="entry name" value="His_kinase"/>
    <property type="match status" value="1"/>
</dbReference>
<feature type="transmembrane region" description="Helical" evidence="1">
    <location>
        <begin position="408"/>
        <end position="431"/>
    </location>
</feature>
<evidence type="ECO:0000256" key="2">
    <source>
        <dbReference type="SAM" id="SignalP"/>
    </source>
</evidence>
<dbReference type="GO" id="GO:0016020">
    <property type="term" value="C:membrane"/>
    <property type="evidence" value="ECO:0007669"/>
    <property type="project" value="InterPro"/>
</dbReference>
<keyword evidence="1" id="KW-0472">Membrane</keyword>
<keyword evidence="1" id="KW-0812">Transmembrane</keyword>
<comment type="caution">
    <text evidence="4">The sequence shown here is derived from an EMBL/GenBank/DDBJ whole genome shotgun (WGS) entry which is preliminary data.</text>
</comment>
<keyword evidence="1" id="KW-1133">Transmembrane helix</keyword>
<dbReference type="PROSITE" id="PS51257">
    <property type="entry name" value="PROKAR_LIPOPROTEIN"/>
    <property type="match status" value="1"/>
</dbReference>
<proteinExistence type="predicted"/>
<dbReference type="Gene3D" id="1.25.40.10">
    <property type="entry name" value="Tetratricopeptide repeat domain"/>
    <property type="match status" value="2"/>
</dbReference>
<feature type="domain" description="Signal transduction histidine kinase internal region" evidence="3">
    <location>
        <begin position="446"/>
        <end position="524"/>
    </location>
</feature>
<dbReference type="PANTHER" id="PTHR34220">
    <property type="entry name" value="SENSOR HISTIDINE KINASE YPDA"/>
    <property type="match status" value="1"/>
</dbReference>
<dbReference type="PANTHER" id="PTHR34220:SF7">
    <property type="entry name" value="SENSOR HISTIDINE KINASE YPDA"/>
    <property type="match status" value="1"/>
</dbReference>
<dbReference type="OrthoDB" id="6190788at2"/>
<dbReference type="InterPro" id="IPR050640">
    <property type="entry name" value="Bact_2-comp_sensor_kinase"/>
</dbReference>
<accession>A0A4U1CLU8</accession>
<reference evidence="4 5" key="1">
    <citation type="submission" date="2019-04" db="EMBL/GenBank/DDBJ databases">
        <title>Pedobacter sp. RP-3-15 sp. nov., isolated from Arctic soil.</title>
        <authorList>
            <person name="Dahal R.H."/>
            <person name="Kim D.-U."/>
        </authorList>
    </citation>
    <scope>NUCLEOTIDE SEQUENCE [LARGE SCALE GENOMIC DNA]</scope>
    <source>
        <strain evidence="4 5">RP-3-15</strain>
    </source>
</reference>